<dbReference type="PROSITE" id="PS01296">
    <property type="entry name" value="RSMI"/>
    <property type="match status" value="1"/>
</dbReference>
<comment type="subcellular location">
    <subcellularLocation>
        <location evidence="6">Cytoplasm</location>
    </subcellularLocation>
</comment>
<comment type="function">
    <text evidence="6">Catalyzes the 2'-O-methylation of the ribose of cytidine 1402 (C1402) in 16S rRNA.</text>
</comment>
<dbReference type="GO" id="GO:0005737">
    <property type="term" value="C:cytoplasm"/>
    <property type="evidence" value="ECO:0007669"/>
    <property type="project" value="UniProtKB-SubCell"/>
</dbReference>
<reference evidence="8 9" key="1">
    <citation type="submission" date="2019-07" db="EMBL/GenBank/DDBJ databases">
        <title>Insights of Desulfuromonas acetexigens electromicrobiology.</title>
        <authorList>
            <person name="Katuri K."/>
            <person name="Sapireddy V."/>
            <person name="Shaw D.R."/>
            <person name="Saikaly P."/>
        </authorList>
    </citation>
    <scope>NUCLEOTIDE SEQUENCE [LARGE SCALE GENOMIC DNA]</scope>
    <source>
        <strain evidence="8 9">2873</strain>
    </source>
</reference>
<dbReference type="EC" id="2.1.1.198" evidence="6"/>
<evidence type="ECO:0000313" key="9">
    <source>
        <dbReference type="Proteomes" id="UP000317155"/>
    </source>
</evidence>
<dbReference type="NCBIfam" id="TIGR00096">
    <property type="entry name" value="16S rRNA (cytidine(1402)-2'-O)-methyltransferase"/>
    <property type="match status" value="1"/>
</dbReference>
<dbReference type="RefSeq" id="WP_092054295.1">
    <property type="nucleotide sequence ID" value="NZ_FOJJ01000005.1"/>
</dbReference>
<keyword evidence="1 6" id="KW-0963">Cytoplasm</keyword>
<keyword evidence="2 6" id="KW-0698">rRNA processing</keyword>
<sequence>MACGTLYLVATPIGNLEDISLRALRILKEVDLVAAEDTRHSRKLFNHYGITTPLTSCFEHNEARKGERIVELLAQGRSVALISDAGTPAISDPGYLLVCRCRDEGLPVTVVPGPSAVITALALSGLPTARFAFEGFLPAKSSHRRALLAAARGETERTLVYYEAPHRLLAALADLREELGGERRVAVARELTKLHEELFRGTVEEALAHFGAGRVRGEIVLLVAPAEAEPERESLEEALARWHAAPECSRKEMVKSLAKRFGLPGSEVYRRSLELEGDEGDGQSDDSDH</sequence>
<dbReference type="FunFam" id="3.30.950.10:FF:000002">
    <property type="entry name" value="Ribosomal RNA small subunit methyltransferase I"/>
    <property type="match status" value="1"/>
</dbReference>
<dbReference type="PANTHER" id="PTHR46111">
    <property type="entry name" value="RIBOSOMAL RNA SMALL SUBUNIT METHYLTRANSFERASE I"/>
    <property type="match status" value="1"/>
</dbReference>
<comment type="catalytic activity">
    <reaction evidence="6">
        <text>cytidine(1402) in 16S rRNA + S-adenosyl-L-methionine = 2'-O-methylcytidine(1402) in 16S rRNA + S-adenosyl-L-homocysteine + H(+)</text>
        <dbReference type="Rhea" id="RHEA:42924"/>
        <dbReference type="Rhea" id="RHEA-COMP:10285"/>
        <dbReference type="Rhea" id="RHEA-COMP:10286"/>
        <dbReference type="ChEBI" id="CHEBI:15378"/>
        <dbReference type="ChEBI" id="CHEBI:57856"/>
        <dbReference type="ChEBI" id="CHEBI:59789"/>
        <dbReference type="ChEBI" id="CHEBI:74495"/>
        <dbReference type="ChEBI" id="CHEBI:82748"/>
        <dbReference type="EC" id="2.1.1.198"/>
    </reaction>
</comment>
<dbReference type="InterPro" id="IPR008189">
    <property type="entry name" value="rRNA_ssu_MeTfrase_I"/>
</dbReference>
<dbReference type="Pfam" id="PF00590">
    <property type="entry name" value="TP_methylase"/>
    <property type="match status" value="1"/>
</dbReference>
<dbReference type="InterPro" id="IPR000878">
    <property type="entry name" value="4pyrrol_Mease"/>
</dbReference>
<organism evidence="8 9">
    <name type="scientific">Trichloromonas acetexigens</name>
    <dbReference type="NCBI Taxonomy" id="38815"/>
    <lineage>
        <taxon>Bacteria</taxon>
        <taxon>Pseudomonadati</taxon>
        <taxon>Thermodesulfobacteriota</taxon>
        <taxon>Desulfuromonadia</taxon>
        <taxon>Desulfuromonadales</taxon>
        <taxon>Trichloromonadaceae</taxon>
        <taxon>Trichloromonas</taxon>
    </lineage>
</organism>
<evidence type="ECO:0000313" key="8">
    <source>
        <dbReference type="EMBL" id="TRO78949.1"/>
    </source>
</evidence>
<dbReference type="InterPro" id="IPR018063">
    <property type="entry name" value="SAM_MeTrfase_RsmI_CS"/>
</dbReference>
<dbReference type="GO" id="GO:0070677">
    <property type="term" value="F:rRNA (cytosine-2'-O-)-methyltransferase activity"/>
    <property type="evidence" value="ECO:0007669"/>
    <property type="project" value="UniProtKB-UniRule"/>
</dbReference>
<dbReference type="OrthoDB" id="9809084at2"/>
<dbReference type="InterPro" id="IPR014776">
    <property type="entry name" value="4pyrrole_Mease_sub2"/>
</dbReference>
<keyword evidence="3 6" id="KW-0489">Methyltransferase</keyword>
<dbReference type="PANTHER" id="PTHR46111:SF1">
    <property type="entry name" value="RIBOSOMAL RNA SMALL SUBUNIT METHYLTRANSFERASE I"/>
    <property type="match status" value="1"/>
</dbReference>
<accession>A0A550J6V1</accession>
<proteinExistence type="inferred from homology"/>
<dbReference type="AlphaFoldDB" id="A0A550J6V1"/>
<dbReference type="Gene3D" id="3.40.1010.10">
    <property type="entry name" value="Cobalt-precorrin-4 Transmethylase, Domain 1"/>
    <property type="match status" value="1"/>
</dbReference>
<dbReference type="Proteomes" id="UP000317155">
    <property type="component" value="Unassembled WGS sequence"/>
</dbReference>
<dbReference type="FunFam" id="3.40.1010.10:FF:000007">
    <property type="entry name" value="Ribosomal RNA small subunit methyltransferase I"/>
    <property type="match status" value="1"/>
</dbReference>
<dbReference type="Gene3D" id="3.30.950.10">
    <property type="entry name" value="Methyltransferase, Cobalt-precorrin-4 Transmethylase, Domain 2"/>
    <property type="match status" value="1"/>
</dbReference>
<evidence type="ECO:0000259" key="7">
    <source>
        <dbReference type="Pfam" id="PF00590"/>
    </source>
</evidence>
<keyword evidence="5 6" id="KW-0949">S-adenosyl-L-methionine</keyword>
<comment type="caution">
    <text evidence="8">The sequence shown here is derived from an EMBL/GenBank/DDBJ whole genome shotgun (WGS) entry which is preliminary data.</text>
</comment>
<evidence type="ECO:0000256" key="2">
    <source>
        <dbReference type="ARBA" id="ARBA00022552"/>
    </source>
</evidence>
<feature type="domain" description="Tetrapyrrole methylase" evidence="7">
    <location>
        <begin position="5"/>
        <end position="206"/>
    </location>
</feature>
<dbReference type="EMBL" id="VJVV01000013">
    <property type="protein sequence ID" value="TRO78949.1"/>
    <property type="molecule type" value="Genomic_DNA"/>
</dbReference>
<evidence type="ECO:0000256" key="6">
    <source>
        <dbReference type="HAMAP-Rule" id="MF_01877"/>
    </source>
</evidence>
<keyword evidence="9" id="KW-1185">Reference proteome</keyword>
<dbReference type="InterPro" id="IPR014777">
    <property type="entry name" value="4pyrrole_Mease_sub1"/>
</dbReference>
<evidence type="ECO:0000256" key="1">
    <source>
        <dbReference type="ARBA" id="ARBA00022490"/>
    </source>
</evidence>
<dbReference type="PIRSF" id="PIRSF005917">
    <property type="entry name" value="MTase_YraL"/>
    <property type="match status" value="1"/>
</dbReference>
<dbReference type="SUPFAM" id="SSF53790">
    <property type="entry name" value="Tetrapyrrole methylase"/>
    <property type="match status" value="1"/>
</dbReference>
<evidence type="ECO:0000256" key="4">
    <source>
        <dbReference type="ARBA" id="ARBA00022679"/>
    </source>
</evidence>
<name>A0A550J6V1_9BACT</name>
<evidence type="ECO:0000256" key="3">
    <source>
        <dbReference type="ARBA" id="ARBA00022603"/>
    </source>
</evidence>
<evidence type="ECO:0000256" key="5">
    <source>
        <dbReference type="ARBA" id="ARBA00022691"/>
    </source>
</evidence>
<dbReference type="CDD" id="cd11648">
    <property type="entry name" value="RsmI"/>
    <property type="match status" value="1"/>
</dbReference>
<protein>
    <recommendedName>
        <fullName evidence="6">Ribosomal RNA small subunit methyltransferase I</fullName>
        <ecNumber evidence="6">2.1.1.198</ecNumber>
    </recommendedName>
    <alternativeName>
        <fullName evidence="6">16S rRNA 2'-O-ribose C1402 methyltransferase</fullName>
    </alternativeName>
    <alternativeName>
        <fullName evidence="6">rRNA (cytidine-2'-O-)-methyltransferase RsmI</fullName>
    </alternativeName>
</protein>
<dbReference type="HAMAP" id="MF_01877">
    <property type="entry name" value="16SrRNA_methyltr_I"/>
    <property type="match status" value="1"/>
</dbReference>
<dbReference type="InterPro" id="IPR035996">
    <property type="entry name" value="4pyrrol_Methylase_sf"/>
</dbReference>
<gene>
    <name evidence="6 8" type="primary">rsmI</name>
    <name evidence="8" type="ORF">FL622_14795</name>
</gene>
<comment type="similarity">
    <text evidence="6">Belongs to the methyltransferase superfamily. RsmI family.</text>
</comment>
<keyword evidence="4 6" id="KW-0808">Transferase</keyword>